<name>A0AAE1D3N3_9GAST</name>
<organism evidence="1 2">
    <name type="scientific">Elysia crispata</name>
    <name type="common">lettuce slug</name>
    <dbReference type="NCBI Taxonomy" id="231223"/>
    <lineage>
        <taxon>Eukaryota</taxon>
        <taxon>Metazoa</taxon>
        <taxon>Spiralia</taxon>
        <taxon>Lophotrochozoa</taxon>
        <taxon>Mollusca</taxon>
        <taxon>Gastropoda</taxon>
        <taxon>Heterobranchia</taxon>
        <taxon>Euthyneura</taxon>
        <taxon>Panpulmonata</taxon>
        <taxon>Sacoglossa</taxon>
        <taxon>Placobranchoidea</taxon>
        <taxon>Plakobranchidae</taxon>
        <taxon>Elysia</taxon>
    </lineage>
</organism>
<dbReference type="Proteomes" id="UP001283361">
    <property type="component" value="Unassembled WGS sequence"/>
</dbReference>
<evidence type="ECO:0000313" key="1">
    <source>
        <dbReference type="EMBL" id="KAK3755148.1"/>
    </source>
</evidence>
<evidence type="ECO:0000313" key="2">
    <source>
        <dbReference type="Proteomes" id="UP001283361"/>
    </source>
</evidence>
<keyword evidence="2" id="KW-1185">Reference proteome</keyword>
<proteinExistence type="predicted"/>
<accession>A0AAE1D3N3</accession>
<reference evidence="1" key="1">
    <citation type="journal article" date="2023" name="G3 (Bethesda)">
        <title>A reference genome for the long-term kleptoplast-retaining sea slug Elysia crispata morphotype clarki.</title>
        <authorList>
            <person name="Eastman K.E."/>
            <person name="Pendleton A.L."/>
            <person name="Shaikh M.A."/>
            <person name="Suttiyut T."/>
            <person name="Ogas R."/>
            <person name="Tomko P."/>
            <person name="Gavelis G."/>
            <person name="Widhalm J.R."/>
            <person name="Wisecaver J.H."/>
        </authorList>
    </citation>
    <scope>NUCLEOTIDE SEQUENCE</scope>
    <source>
        <strain evidence="1">ECLA1</strain>
    </source>
</reference>
<dbReference type="AlphaFoldDB" id="A0AAE1D3N3"/>
<dbReference type="EMBL" id="JAWDGP010005606">
    <property type="protein sequence ID" value="KAK3755148.1"/>
    <property type="molecule type" value="Genomic_DNA"/>
</dbReference>
<protein>
    <submittedName>
        <fullName evidence="1">Uncharacterized protein</fullName>
    </submittedName>
</protein>
<sequence length="67" mass="7684">MSSSVFFNTDLDISGVDFRLHPKLLEAWQRRGPWLIGHSLYLACCRLFQSTLQIALRGKHELKDAVP</sequence>
<comment type="caution">
    <text evidence="1">The sequence shown here is derived from an EMBL/GenBank/DDBJ whole genome shotgun (WGS) entry which is preliminary data.</text>
</comment>
<gene>
    <name evidence="1" type="ORF">RRG08_036634</name>
</gene>